<feature type="domain" description="Glycosyl transferase family 1" evidence="1">
    <location>
        <begin position="216"/>
        <end position="369"/>
    </location>
</feature>
<dbReference type="SUPFAM" id="SSF53756">
    <property type="entry name" value="UDP-Glycosyltransferase/glycogen phosphorylase"/>
    <property type="match status" value="1"/>
</dbReference>
<dbReference type="PANTHER" id="PTHR45947:SF3">
    <property type="entry name" value="SULFOQUINOVOSYL TRANSFERASE SQD2"/>
    <property type="match status" value="1"/>
</dbReference>
<feature type="domain" description="Glycosyltransferase subfamily 4-like N-terminal" evidence="2">
    <location>
        <begin position="14"/>
        <end position="198"/>
    </location>
</feature>
<dbReference type="Pfam" id="PF13439">
    <property type="entry name" value="Glyco_transf_4"/>
    <property type="match status" value="1"/>
</dbReference>
<evidence type="ECO:0000313" key="4">
    <source>
        <dbReference type="Proteomes" id="UP001152321"/>
    </source>
</evidence>
<protein>
    <submittedName>
        <fullName evidence="3">Glycosyltransferase family 4 protein</fullName>
    </submittedName>
</protein>
<dbReference type="Proteomes" id="UP001152321">
    <property type="component" value="Unassembled WGS sequence"/>
</dbReference>
<dbReference type="EMBL" id="JANRMI010000004">
    <property type="protein sequence ID" value="MDG0817358.1"/>
    <property type="molecule type" value="Genomic_DNA"/>
</dbReference>
<dbReference type="Pfam" id="PF00534">
    <property type="entry name" value="Glycos_transf_1"/>
    <property type="match status" value="1"/>
</dbReference>
<evidence type="ECO:0000313" key="3">
    <source>
        <dbReference type="EMBL" id="MDG0817358.1"/>
    </source>
</evidence>
<dbReference type="PANTHER" id="PTHR45947">
    <property type="entry name" value="SULFOQUINOVOSYL TRANSFERASE SQD2"/>
    <property type="match status" value="1"/>
</dbReference>
<dbReference type="CDD" id="cd03794">
    <property type="entry name" value="GT4_WbuB-like"/>
    <property type="match status" value="1"/>
</dbReference>
<comment type="caution">
    <text evidence="3">The sequence shown here is derived from an EMBL/GenBank/DDBJ whole genome shotgun (WGS) entry which is preliminary data.</text>
</comment>
<evidence type="ECO:0000259" key="1">
    <source>
        <dbReference type="Pfam" id="PF00534"/>
    </source>
</evidence>
<sequence length="396" mass="45033">MTDNFPPEVNAPATRTFEHCRFWAKNGIEVTVITCFPNFPSGKVFPGYTNRLYQSEYIDGVRVVRVWSYMTANEGFLKRVLDYLSFALLSFIAGLFIKTDLIVATSPQFFTTWSGYLLSKLKRKPWIFELRDIWPESIKSVGAVGSDRIIGLLEKIELFLYRDADKIVAVTDSFKENLTRRGITSQKIEIITNGVDLSHFQPQPKPQNLLNSLELNGKWIVGYIGTHGMAHNLDFILNSISELKDSSIHFLFIGDGAMKASLKQQAQDLKLKNVTFLDAVPKDQIPHYISLIDVALVSLRKSETFKGVLPSKIFENAAMRKPILLGVDGEARNLIEKYQSGLFYEPENRQQFISTLAQIKQPEIYEQLANGASKLAQNYDRNQLALRMMNIFKELS</sequence>
<gene>
    <name evidence="3" type="ORF">NWE73_13335</name>
</gene>
<keyword evidence="4" id="KW-1185">Reference proteome</keyword>
<dbReference type="Gene3D" id="3.40.50.2000">
    <property type="entry name" value="Glycogen Phosphorylase B"/>
    <property type="match status" value="2"/>
</dbReference>
<reference evidence="3" key="1">
    <citation type="submission" date="2022-08" db="EMBL/GenBank/DDBJ databases">
        <title>Novel Bdellovibrio Species Isolated from Svalbard: Designation Bdellovibrio svalbardensis.</title>
        <authorList>
            <person name="Mitchell R.J."/>
            <person name="Choi S.Y."/>
        </authorList>
    </citation>
    <scope>NUCLEOTIDE SEQUENCE</scope>
    <source>
        <strain evidence="3">PAP01</strain>
    </source>
</reference>
<organism evidence="3 4">
    <name type="scientific">Bdellovibrio svalbardensis</name>
    <dbReference type="NCBI Taxonomy" id="2972972"/>
    <lineage>
        <taxon>Bacteria</taxon>
        <taxon>Pseudomonadati</taxon>
        <taxon>Bdellovibrionota</taxon>
        <taxon>Bdellovibrionia</taxon>
        <taxon>Bdellovibrionales</taxon>
        <taxon>Pseudobdellovibrionaceae</taxon>
        <taxon>Bdellovibrio</taxon>
    </lineage>
</organism>
<accession>A0ABT6DKG9</accession>
<dbReference type="InterPro" id="IPR001296">
    <property type="entry name" value="Glyco_trans_1"/>
</dbReference>
<proteinExistence type="predicted"/>
<dbReference type="RefSeq" id="WP_277579301.1">
    <property type="nucleotide sequence ID" value="NZ_JANRMI010000004.1"/>
</dbReference>
<name>A0ABT6DKG9_9BACT</name>
<evidence type="ECO:0000259" key="2">
    <source>
        <dbReference type="Pfam" id="PF13439"/>
    </source>
</evidence>
<dbReference type="InterPro" id="IPR050194">
    <property type="entry name" value="Glycosyltransferase_grp1"/>
</dbReference>
<dbReference type="InterPro" id="IPR028098">
    <property type="entry name" value="Glyco_trans_4-like_N"/>
</dbReference>